<dbReference type="InterPro" id="IPR050142">
    <property type="entry name" value="MADS-box/MEF2_TF"/>
</dbReference>
<organism evidence="7 8">
    <name type="scientific">Saponaria officinalis</name>
    <name type="common">Common soapwort</name>
    <name type="synonym">Lychnis saponaria</name>
    <dbReference type="NCBI Taxonomy" id="3572"/>
    <lineage>
        <taxon>Eukaryota</taxon>
        <taxon>Viridiplantae</taxon>
        <taxon>Streptophyta</taxon>
        <taxon>Embryophyta</taxon>
        <taxon>Tracheophyta</taxon>
        <taxon>Spermatophyta</taxon>
        <taxon>Magnoliopsida</taxon>
        <taxon>eudicotyledons</taxon>
        <taxon>Gunneridae</taxon>
        <taxon>Pentapetalae</taxon>
        <taxon>Caryophyllales</taxon>
        <taxon>Caryophyllaceae</taxon>
        <taxon>Caryophylleae</taxon>
        <taxon>Saponaria</taxon>
    </lineage>
</organism>
<comment type="caution">
    <text evidence="7">The sequence shown here is derived from an EMBL/GenBank/DDBJ whole genome shotgun (WGS) entry which is preliminary data.</text>
</comment>
<feature type="domain" description="MADS-box" evidence="6">
    <location>
        <begin position="1"/>
        <end position="54"/>
    </location>
</feature>
<evidence type="ECO:0000259" key="6">
    <source>
        <dbReference type="PROSITE" id="PS50066"/>
    </source>
</evidence>
<proteinExistence type="predicted"/>
<gene>
    <name evidence="7" type="ORF">RND81_03G130500</name>
</gene>
<name>A0AAW1M6S2_SAPOF</name>
<evidence type="ECO:0000256" key="5">
    <source>
        <dbReference type="ARBA" id="ARBA00023242"/>
    </source>
</evidence>
<dbReference type="InterPro" id="IPR036879">
    <property type="entry name" value="TF_MADSbox_sf"/>
</dbReference>
<dbReference type="Proteomes" id="UP001443914">
    <property type="component" value="Unassembled WGS sequence"/>
</dbReference>
<comment type="subcellular location">
    <subcellularLocation>
        <location evidence="1">Nucleus</location>
    </subcellularLocation>
</comment>
<keyword evidence="2" id="KW-0805">Transcription regulation</keyword>
<keyword evidence="4" id="KW-0804">Transcription</keyword>
<protein>
    <recommendedName>
        <fullName evidence="6">MADS-box domain-containing protein</fullName>
    </recommendedName>
</protein>
<evidence type="ECO:0000313" key="7">
    <source>
        <dbReference type="EMBL" id="KAK9741814.1"/>
    </source>
</evidence>
<accession>A0AAW1M6S2</accession>
<reference evidence="7" key="1">
    <citation type="submission" date="2024-03" db="EMBL/GenBank/DDBJ databases">
        <title>WGS assembly of Saponaria officinalis var. Norfolk2.</title>
        <authorList>
            <person name="Jenkins J."/>
            <person name="Shu S."/>
            <person name="Grimwood J."/>
            <person name="Barry K."/>
            <person name="Goodstein D."/>
            <person name="Schmutz J."/>
            <person name="Leebens-Mack J."/>
            <person name="Osbourn A."/>
        </authorList>
    </citation>
    <scope>NUCLEOTIDE SEQUENCE [LARGE SCALE GENOMIC DNA]</scope>
    <source>
        <strain evidence="7">JIC</strain>
    </source>
</reference>
<evidence type="ECO:0000313" key="8">
    <source>
        <dbReference type="Proteomes" id="UP001443914"/>
    </source>
</evidence>
<dbReference type="PROSITE" id="PS50066">
    <property type="entry name" value="MADS_BOX_2"/>
    <property type="match status" value="1"/>
</dbReference>
<dbReference type="InterPro" id="IPR002100">
    <property type="entry name" value="TF_MADSbox"/>
</dbReference>
<dbReference type="PANTHER" id="PTHR48019">
    <property type="entry name" value="SERUM RESPONSE FACTOR HOMOLOG"/>
    <property type="match status" value="1"/>
</dbReference>
<dbReference type="SUPFAM" id="SSF55455">
    <property type="entry name" value="SRF-like"/>
    <property type="match status" value="1"/>
</dbReference>
<keyword evidence="8" id="KW-1185">Reference proteome</keyword>
<dbReference type="GO" id="GO:0003677">
    <property type="term" value="F:DNA binding"/>
    <property type="evidence" value="ECO:0007669"/>
    <property type="project" value="UniProtKB-KW"/>
</dbReference>
<sequence length="241" mass="28390">MGRKKLDKVDNENKKITVTKKIYKKKVNLVLKKAYELSTLCDVQVCVIIYSSGGGPPTVWPNDSDTLNKIISRYTNIPLEERRKRALTLTTLPKKVQDSQDLKEVNDKQVENLPKLDFVRDDRLDGFFDVKLKEIANQLDAKIEYVKSRIYLMKKMSQSVTKIEDVQNYDRQGESQSQNSMTLSDMQVIPCFGYNQYYNQNQVQEDYYNNNNNNYYYNGYTSTKRMNHGEFYNNNDYDYYN</sequence>
<evidence type="ECO:0000256" key="1">
    <source>
        <dbReference type="ARBA" id="ARBA00004123"/>
    </source>
</evidence>
<dbReference type="AlphaFoldDB" id="A0AAW1M6S2"/>
<evidence type="ECO:0000256" key="4">
    <source>
        <dbReference type="ARBA" id="ARBA00023163"/>
    </source>
</evidence>
<dbReference type="GO" id="GO:0046983">
    <property type="term" value="F:protein dimerization activity"/>
    <property type="evidence" value="ECO:0007669"/>
    <property type="project" value="InterPro"/>
</dbReference>
<keyword evidence="5" id="KW-0539">Nucleus</keyword>
<dbReference type="Pfam" id="PF00319">
    <property type="entry name" value="SRF-TF"/>
    <property type="match status" value="1"/>
</dbReference>
<evidence type="ECO:0000256" key="2">
    <source>
        <dbReference type="ARBA" id="ARBA00023015"/>
    </source>
</evidence>
<dbReference type="GO" id="GO:0005634">
    <property type="term" value="C:nucleus"/>
    <property type="evidence" value="ECO:0007669"/>
    <property type="project" value="UniProtKB-SubCell"/>
</dbReference>
<dbReference type="Gene3D" id="3.40.1810.10">
    <property type="entry name" value="Transcription factor, MADS-box"/>
    <property type="match status" value="1"/>
</dbReference>
<dbReference type="EMBL" id="JBDFQZ010000003">
    <property type="protein sequence ID" value="KAK9741814.1"/>
    <property type="molecule type" value="Genomic_DNA"/>
</dbReference>
<evidence type="ECO:0000256" key="3">
    <source>
        <dbReference type="ARBA" id="ARBA00023125"/>
    </source>
</evidence>
<keyword evidence="3" id="KW-0238">DNA-binding</keyword>
<dbReference type="SMART" id="SM00432">
    <property type="entry name" value="MADS"/>
    <property type="match status" value="1"/>
</dbReference>